<accession>A0ABW8Z204</accession>
<dbReference type="EMBL" id="JBELPZ010000018">
    <property type="protein sequence ID" value="MFL9845555.1"/>
    <property type="molecule type" value="Genomic_DNA"/>
</dbReference>
<keyword evidence="4" id="KW-1185">Reference proteome</keyword>
<dbReference type="SMART" id="SM00448">
    <property type="entry name" value="REC"/>
    <property type="match status" value="1"/>
</dbReference>
<keyword evidence="1" id="KW-0597">Phosphoprotein</keyword>
<dbReference type="PROSITE" id="PS50110">
    <property type="entry name" value="RESPONSE_REGULATORY"/>
    <property type="match status" value="1"/>
</dbReference>
<dbReference type="PANTHER" id="PTHR44520">
    <property type="entry name" value="RESPONSE REGULATOR RCP1-RELATED"/>
    <property type="match status" value="1"/>
</dbReference>
<protein>
    <submittedName>
        <fullName evidence="3">Response regulator</fullName>
    </submittedName>
</protein>
<dbReference type="Gene3D" id="3.40.50.2300">
    <property type="match status" value="1"/>
</dbReference>
<dbReference type="Pfam" id="PF00072">
    <property type="entry name" value="Response_reg"/>
    <property type="match status" value="1"/>
</dbReference>
<name>A0ABW8Z204_9FLAO</name>
<evidence type="ECO:0000313" key="3">
    <source>
        <dbReference type="EMBL" id="MFL9845555.1"/>
    </source>
</evidence>
<dbReference type="Proteomes" id="UP001629156">
    <property type="component" value="Unassembled WGS sequence"/>
</dbReference>
<dbReference type="InterPro" id="IPR011006">
    <property type="entry name" value="CheY-like_superfamily"/>
</dbReference>
<dbReference type="SUPFAM" id="SSF52172">
    <property type="entry name" value="CheY-like"/>
    <property type="match status" value="1"/>
</dbReference>
<dbReference type="InterPro" id="IPR001789">
    <property type="entry name" value="Sig_transdc_resp-reg_receiver"/>
</dbReference>
<gene>
    <name evidence="3" type="ORF">ABS766_14115</name>
</gene>
<dbReference type="InterPro" id="IPR052893">
    <property type="entry name" value="TCS_response_regulator"/>
</dbReference>
<evidence type="ECO:0000313" key="4">
    <source>
        <dbReference type="Proteomes" id="UP001629156"/>
    </source>
</evidence>
<dbReference type="PANTHER" id="PTHR44520:SF2">
    <property type="entry name" value="RESPONSE REGULATOR RCP1"/>
    <property type="match status" value="1"/>
</dbReference>
<comment type="caution">
    <text evidence="3">The sequence shown here is derived from an EMBL/GenBank/DDBJ whole genome shotgun (WGS) entry which is preliminary data.</text>
</comment>
<feature type="modified residue" description="4-aspartylphosphate" evidence="1">
    <location>
        <position position="65"/>
    </location>
</feature>
<organism evidence="3 4">
    <name type="scientific">Flavobacterium rhizosphaerae</name>
    <dbReference type="NCBI Taxonomy" id="3163298"/>
    <lineage>
        <taxon>Bacteria</taxon>
        <taxon>Pseudomonadati</taxon>
        <taxon>Bacteroidota</taxon>
        <taxon>Flavobacteriia</taxon>
        <taxon>Flavobacteriales</taxon>
        <taxon>Flavobacteriaceae</taxon>
        <taxon>Flavobacterium</taxon>
    </lineage>
</organism>
<proteinExistence type="predicted"/>
<evidence type="ECO:0000256" key="1">
    <source>
        <dbReference type="PROSITE-ProRule" id="PRU00169"/>
    </source>
</evidence>
<reference evidence="3 4" key="1">
    <citation type="submission" date="2024-06" db="EMBL/GenBank/DDBJ databases">
        <authorList>
            <person name="Kaempfer P."/>
            <person name="Viver T."/>
        </authorList>
    </citation>
    <scope>NUCLEOTIDE SEQUENCE [LARGE SCALE GENOMIC DNA]</scope>
    <source>
        <strain evidence="3 4">ST-119</strain>
    </source>
</reference>
<evidence type="ECO:0000259" key="2">
    <source>
        <dbReference type="PROSITE" id="PS50110"/>
    </source>
</evidence>
<sequence length="138" mass="15800">MKTPLNCIMLVDDNKTDNFFHERVIRKYNAATNVIAKESAQEALDHLKNKKNNESCTHPDLIFLDINMPGMNGWEFMEHYRELDSELQSEMVVVMLTTSQNPDDKATALSQGGIIDFKTKPLSKEILDEVLQSFYSSK</sequence>
<feature type="domain" description="Response regulatory" evidence="2">
    <location>
        <begin position="7"/>
        <end position="135"/>
    </location>
</feature>
<dbReference type="RefSeq" id="WP_408085837.1">
    <property type="nucleotide sequence ID" value="NZ_JBELPZ010000018.1"/>
</dbReference>